<keyword evidence="3" id="KW-0547">Nucleotide-binding</keyword>
<dbReference type="InterPro" id="IPR003607">
    <property type="entry name" value="HD/PDEase_dom"/>
</dbReference>
<comment type="catalytic activity">
    <reaction evidence="6">
        <text>P(1),P(4)-bis(5'-adenosyl) tetraphosphate + H2O = 2 ADP + 2 H(+)</text>
        <dbReference type="Rhea" id="RHEA:24252"/>
        <dbReference type="ChEBI" id="CHEBI:15377"/>
        <dbReference type="ChEBI" id="CHEBI:15378"/>
        <dbReference type="ChEBI" id="CHEBI:58141"/>
        <dbReference type="ChEBI" id="CHEBI:456216"/>
        <dbReference type="EC" id="3.6.1.41"/>
    </reaction>
</comment>
<keyword evidence="5" id="KW-0408">Iron</keyword>
<evidence type="ECO:0000256" key="1">
    <source>
        <dbReference type="ARBA" id="ARBA00012506"/>
    </source>
</evidence>
<evidence type="ECO:0000256" key="4">
    <source>
        <dbReference type="ARBA" id="ARBA00022801"/>
    </source>
</evidence>
<dbReference type="SMART" id="SM00471">
    <property type="entry name" value="HDc"/>
    <property type="match status" value="1"/>
</dbReference>
<reference evidence="8 9" key="1">
    <citation type="submission" date="2024-09" db="EMBL/GenBank/DDBJ databases">
        <authorList>
            <person name="Sun Q."/>
            <person name="Mori K."/>
        </authorList>
    </citation>
    <scope>NUCLEOTIDE SEQUENCE [LARGE SCALE GENOMIC DNA]</scope>
    <source>
        <strain evidence="8 9">TBRC 4576</strain>
    </source>
</reference>
<accession>A0ABV5WWV6</accession>
<dbReference type="NCBIfam" id="TIGR00488">
    <property type="entry name" value="bis(5'-nucleosyl)-tetraphosphatase (symmetrical) YqeK"/>
    <property type="match status" value="1"/>
</dbReference>
<keyword evidence="2" id="KW-0479">Metal-binding</keyword>
<organism evidence="8 9">
    <name type="scientific">Lactiplantibacillus modestisalitolerans</name>
    <dbReference type="NCBI Taxonomy" id="1457219"/>
    <lineage>
        <taxon>Bacteria</taxon>
        <taxon>Bacillati</taxon>
        <taxon>Bacillota</taxon>
        <taxon>Bacilli</taxon>
        <taxon>Lactobacillales</taxon>
        <taxon>Lactobacillaceae</taxon>
        <taxon>Lactiplantibacillus</taxon>
    </lineage>
</organism>
<evidence type="ECO:0000256" key="6">
    <source>
        <dbReference type="ARBA" id="ARBA00049417"/>
    </source>
</evidence>
<comment type="caution">
    <text evidence="8">The sequence shown here is derived from an EMBL/GenBank/DDBJ whole genome shotgun (WGS) entry which is preliminary data.</text>
</comment>
<dbReference type="InterPro" id="IPR051094">
    <property type="entry name" value="Diverse_Catalytic_Enzymes"/>
</dbReference>
<dbReference type="SUPFAM" id="SSF109604">
    <property type="entry name" value="HD-domain/PDEase-like"/>
    <property type="match status" value="1"/>
</dbReference>
<evidence type="ECO:0000256" key="2">
    <source>
        <dbReference type="ARBA" id="ARBA00022723"/>
    </source>
</evidence>
<keyword evidence="9" id="KW-1185">Reference proteome</keyword>
<evidence type="ECO:0000259" key="7">
    <source>
        <dbReference type="PROSITE" id="PS51831"/>
    </source>
</evidence>
<evidence type="ECO:0000256" key="3">
    <source>
        <dbReference type="ARBA" id="ARBA00022741"/>
    </source>
</evidence>
<dbReference type="InterPro" id="IPR005249">
    <property type="entry name" value="YqeK"/>
</dbReference>
<evidence type="ECO:0000256" key="5">
    <source>
        <dbReference type="ARBA" id="ARBA00023004"/>
    </source>
</evidence>
<gene>
    <name evidence="8" type="primary">yqeK</name>
    <name evidence="8" type="ORF">ACFFLI_12225</name>
</gene>
<dbReference type="PANTHER" id="PTHR35795">
    <property type="entry name" value="SLR1885 PROTEIN"/>
    <property type="match status" value="1"/>
</dbReference>
<dbReference type="Proteomes" id="UP001589691">
    <property type="component" value="Unassembled WGS sequence"/>
</dbReference>
<dbReference type="NCBIfam" id="TIGR00277">
    <property type="entry name" value="HDIG"/>
    <property type="match status" value="1"/>
</dbReference>
<protein>
    <recommendedName>
        <fullName evidence="1">bis(5'-nucleosyl)-tetraphosphatase (symmetrical)</fullName>
        <ecNumber evidence="1">3.6.1.41</ecNumber>
    </recommendedName>
</protein>
<dbReference type="GO" id="GO:0008803">
    <property type="term" value="F:bis(5'-nucleosyl)-tetraphosphatase (symmetrical) activity"/>
    <property type="evidence" value="ECO:0007669"/>
    <property type="project" value="UniProtKB-EC"/>
</dbReference>
<feature type="domain" description="HD" evidence="7">
    <location>
        <begin position="31"/>
        <end position="145"/>
    </location>
</feature>
<dbReference type="PROSITE" id="PS51831">
    <property type="entry name" value="HD"/>
    <property type="match status" value="1"/>
</dbReference>
<dbReference type="Gene3D" id="1.10.3210.10">
    <property type="entry name" value="Hypothetical protein af1432"/>
    <property type="match status" value="1"/>
</dbReference>
<dbReference type="EC" id="3.6.1.41" evidence="1"/>
<dbReference type="EMBL" id="JBHLZY010000026">
    <property type="protein sequence ID" value="MFB9770632.1"/>
    <property type="molecule type" value="Genomic_DNA"/>
</dbReference>
<dbReference type="Pfam" id="PF01966">
    <property type="entry name" value="HD"/>
    <property type="match status" value="1"/>
</dbReference>
<dbReference type="InterPro" id="IPR006674">
    <property type="entry name" value="HD_domain"/>
</dbReference>
<dbReference type="PANTHER" id="PTHR35795:SF1">
    <property type="entry name" value="BIS(5'-NUCLEOSYL)-TETRAPHOSPHATASE, SYMMETRICAL"/>
    <property type="match status" value="1"/>
</dbReference>
<evidence type="ECO:0000313" key="8">
    <source>
        <dbReference type="EMBL" id="MFB9770632.1"/>
    </source>
</evidence>
<dbReference type="CDD" id="cd00077">
    <property type="entry name" value="HDc"/>
    <property type="match status" value="1"/>
</dbReference>
<dbReference type="InterPro" id="IPR006675">
    <property type="entry name" value="HDIG_dom"/>
</dbReference>
<proteinExistence type="predicted"/>
<keyword evidence="4 8" id="KW-0378">Hydrolase</keyword>
<evidence type="ECO:0000313" key="9">
    <source>
        <dbReference type="Proteomes" id="UP001589691"/>
    </source>
</evidence>
<sequence>MSKPIEYQEGLVPFSHTELMAKVAAQLTDSRYQHCLRVEQTARQLAAANGVDVELASIAGLLHDYAKQRSDATFIKLIKTRGLDPELLLYGNGVWHGVVGAELIKNELGIKNEDILNAIRRHTVGAAYMTKLDQIVFMADFIEPARDFPGVEQARQLTAQSLAAGVRFQIQHTLAYLIGKGAPVYPQTLATYNAWVGHVPALGSKSNN</sequence>
<dbReference type="RefSeq" id="WP_137641757.1">
    <property type="nucleotide sequence ID" value="NZ_BJEA01000003.1"/>
</dbReference>
<name>A0ABV5WWV6_9LACO</name>